<name>A0A832VM24_9EURY</name>
<feature type="domain" description="BFN" evidence="1">
    <location>
        <begin position="1"/>
        <end position="134"/>
    </location>
</feature>
<organism evidence="2 3">
    <name type="scientific">Methermicoccus shengliensis</name>
    <dbReference type="NCBI Taxonomy" id="660064"/>
    <lineage>
        <taxon>Archaea</taxon>
        <taxon>Methanobacteriati</taxon>
        <taxon>Methanobacteriota</taxon>
        <taxon>Stenosarchaea group</taxon>
        <taxon>Methanomicrobia</taxon>
        <taxon>Methanosarcinales</taxon>
        <taxon>Methermicoccaceae</taxon>
        <taxon>Methermicoccus</taxon>
    </lineage>
</organism>
<evidence type="ECO:0000313" key="3">
    <source>
        <dbReference type="Proteomes" id="UP000600363"/>
    </source>
</evidence>
<dbReference type="PANTHER" id="PTHR15160">
    <property type="entry name" value="VON HIPPEL-LINDAU PROTEIN"/>
    <property type="match status" value="1"/>
</dbReference>
<dbReference type="PANTHER" id="PTHR15160:SF1">
    <property type="entry name" value="VON HIPPEL-LINDAU DISEASE TUMOR SUPPRESSOR"/>
    <property type="match status" value="1"/>
</dbReference>
<evidence type="ECO:0000259" key="1">
    <source>
        <dbReference type="PROSITE" id="PS51658"/>
    </source>
</evidence>
<dbReference type="EMBL" id="DUIH01000001">
    <property type="protein sequence ID" value="HIH69016.1"/>
    <property type="molecule type" value="Genomic_DNA"/>
</dbReference>
<dbReference type="InterPro" id="IPR003729">
    <property type="entry name" value="Bi_nuclease_dom"/>
</dbReference>
<dbReference type="InterPro" id="IPR036104">
    <property type="entry name" value="BFN_sf"/>
</dbReference>
<sequence length="140" mass="15629">MEVKGVYATDNGPFVALVTDEEGYRDFILPIFIDEAQAHFISIALEGRTMPRPLTHDLMVSIINEMGGAVDRVVIDHLDNNVFYARLYIEEYFGEERREVCVDARPSDCIALCIRAGAPIYVSKEVMEKAAVKIGGENTT</sequence>
<dbReference type="RefSeq" id="WP_052353272.1">
    <property type="nucleotide sequence ID" value="NZ_DUIH01000001.1"/>
</dbReference>
<dbReference type="SUPFAM" id="SSF103256">
    <property type="entry name" value="Hypothetical protein TM0160"/>
    <property type="match status" value="1"/>
</dbReference>
<comment type="caution">
    <text evidence="2">The sequence shown here is derived from an EMBL/GenBank/DDBJ whole genome shotgun (WGS) entry which is preliminary data.</text>
</comment>
<reference evidence="2" key="1">
    <citation type="journal article" date="2020" name="bioRxiv">
        <title>A rank-normalized archaeal taxonomy based on genome phylogeny resolves widespread incomplete and uneven classifications.</title>
        <authorList>
            <person name="Rinke C."/>
            <person name="Chuvochina M."/>
            <person name="Mussig A.J."/>
            <person name="Chaumeil P.-A."/>
            <person name="Waite D.W."/>
            <person name="Whitman W.B."/>
            <person name="Parks D.H."/>
            <person name="Hugenholtz P."/>
        </authorList>
    </citation>
    <scope>NUCLEOTIDE SEQUENCE</scope>
    <source>
        <strain evidence="2">UBA12518</strain>
    </source>
</reference>
<dbReference type="Gene3D" id="3.10.690.10">
    <property type="entry name" value="Bifunctional nuclease domain"/>
    <property type="match status" value="1"/>
</dbReference>
<dbReference type="GO" id="GO:0004518">
    <property type="term" value="F:nuclease activity"/>
    <property type="evidence" value="ECO:0007669"/>
    <property type="project" value="InterPro"/>
</dbReference>
<dbReference type="Proteomes" id="UP000600363">
    <property type="component" value="Unassembled WGS sequence"/>
</dbReference>
<dbReference type="Pfam" id="PF02577">
    <property type="entry name" value="BFN_dom"/>
    <property type="match status" value="1"/>
</dbReference>
<gene>
    <name evidence="2" type="ORF">HA299_00045</name>
</gene>
<protein>
    <submittedName>
        <fullName evidence="2">Bifunctional nuclease family protein</fullName>
    </submittedName>
</protein>
<proteinExistence type="predicted"/>
<dbReference type="PROSITE" id="PS51658">
    <property type="entry name" value="BFN"/>
    <property type="match status" value="1"/>
</dbReference>
<evidence type="ECO:0000313" key="2">
    <source>
        <dbReference type="EMBL" id="HIH69016.1"/>
    </source>
</evidence>
<accession>A0A832VM24</accession>
<dbReference type="AlphaFoldDB" id="A0A832VM24"/>